<dbReference type="RefSeq" id="YP_009482346.1">
    <property type="nucleotide sequence ID" value="NC_037666.1"/>
</dbReference>
<evidence type="ECO:0000256" key="2">
    <source>
        <dbReference type="ARBA" id="ARBA00022525"/>
    </source>
</evidence>
<dbReference type="KEGG" id="vg:36843056"/>
<dbReference type="PANTHER" id="PTHR15427">
    <property type="entry name" value="EMILIN ELASTIN MICROFIBRIL INTERFACE-LOCATED PROTEIN ELASTIN MICROFIBRIL INTERFACER"/>
    <property type="match status" value="1"/>
</dbReference>
<dbReference type="Proteomes" id="UP000249287">
    <property type="component" value="Segment"/>
</dbReference>
<evidence type="ECO:0000313" key="4">
    <source>
        <dbReference type="EMBL" id="AVK76343.1"/>
    </source>
</evidence>
<feature type="compositionally biased region" description="Pro residues" evidence="3">
    <location>
        <begin position="99"/>
        <end position="110"/>
    </location>
</feature>
<feature type="region of interest" description="Disordered" evidence="3">
    <location>
        <begin position="32"/>
        <end position="117"/>
    </location>
</feature>
<proteinExistence type="predicted"/>
<comment type="subcellular location">
    <subcellularLocation>
        <location evidence="1">Secreted</location>
    </subcellularLocation>
</comment>
<dbReference type="SUPFAM" id="SSF49842">
    <property type="entry name" value="TNF-like"/>
    <property type="match status" value="1"/>
</dbReference>
<dbReference type="InterPro" id="IPR008983">
    <property type="entry name" value="Tumour_necrosis_fac-like_dom"/>
</dbReference>
<feature type="compositionally biased region" description="Gly residues" evidence="3">
    <location>
        <begin position="76"/>
        <end position="85"/>
    </location>
</feature>
<dbReference type="InterPro" id="IPR050392">
    <property type="entry name" value="Collagen/C1q_domain"/>
</dbReference>
<dbReference type="EMBL" id="MG011690">
    <property type="protein sequence ID" value="AVK76343.1"/>
    <property type="molecule type" value="Genomic_DNA"/>
</dbReference>
<dbReference type="PANTHER" id="PTHR15427:SF33">
    <property type="entry name" value="COLLAGEN IV NC1 DOMAIN-CONTAINING PROTEIN"/>
    <property type="match status" value="1"/>
</dbReference>
<dbReference type="InterPro" id="IPR008160">
    <property type="entry name" value="Collagen"/>
</dbReference>
<feature type="compositionally biased region" description="Low complexity" evidence="3">
    <location>
        <begin position="57"/>
        <end position="75"/>
    </location>
</feature>
<dbReference type="Pfam" id="PF01391">
    <property type="entry name" value="Collagen"/>
    <property type="match status" value="1"/>
</dbReference>
<accession>A0A2U7UD33</accession>
<evidence type="ECO:0000256" key="3">
    <source>
        <dbReference type="SAM" id="MobiDB-lite"/>
    </source>
</evidence>
<dbReference type="GeneID" id="36843056"/>
<organism evidence="4">
    <name type="scientific">Pandoravirus neocaledonia</name>
    <dbReference type="NCBI Taxonomy" id="2107708"/>
    <lineage>
        <taxon>Viruses</taxon>
        <taxon>Pandoravirus</taxon>
    </lineage>
</organism>
<protein>
    <submittedName>
        <fullName evidence="4">Complement C1q subcomponent subunit B</fullName>
    </submittedName>
</protein>
<sequence length="273" mass="26104">MHRPDHAHLDCRVGVTSHVRRQRAACSAAAAHGASADTVGGPARGQPCTTMGAFAEPGPAGSPGALGPRGPAGASGPPGGVGAAGPRGPPGPAGAGGLPGPPGPVGPRGPPGAQGAPASTVAFAAQGLAAQAISSGVPITVAYESEIYDLQDAAVAANYDPATSTFTAPLGGVYRFIATANGTQTDGTPNVVIALVTSAAGQGDTSAQFIVYDGVGVDGDFGASLSADFELSAGDTVTVQASIAVGPGTFTLAPAAAVTRTFAGSLVMLVGDA</sequence>
<dbReference type="Gene3D" id="2.60.120.40">
    <property type="match status" value="1"/>
</dbReference>
<keyword evidence="2" id="KW-0964">Secreted</keyword>
<evidence type="ECO:0000256" key="1">
    <source>
        <dbReference type="ARBA" id="ARBA00004613"/>
    </source>
</evidence>
<reference evidence="4" key="1">
    <citation type="journal article" date="2018" name="Nat. Commun.">
        <title>Diversity and evolution of the emerging Pandoraviridae family.</title>
        <authorList>
            <person name="Legendre M."/>
            <person name="Fabre E."/>
            <person name="Poirot O."/>
            <person name="Jeudy S."/>
            <person name="Lartigue A."/>
            <person name="Alempic J.M."/>
            <person name="Beucher L."/>
            <person name="Philippe N."/>
            <person name="Bertaux L."/>
            <person name="Christo-Foroux E."/>
            <person name="Labadie K."/>
            <person name="Coute Y."/>
            <person name="Abergel C."/>
            <person name="Claverie J.M."/>
        </authorList>
    </citation>
    <scope>NUCLEOTIDE SEQUENCE [LARGE SCALE GENOMIC DNA]</scope>
    <source>
        <strain evidence="4">Neocaledonia</strain>
    </source>
</reference>
<gene>
    <name evidence="4" type="ORF">pneo_cds_736</name>
</gene>
<name>A0A2U7UD33_9VIRU</name>